<dbReference type="EMBL" id="SZYD01000018">
    <property type="protein sequence ID" value="KAD2805379.1"/>
    <property type="molecule type" value="Genomic_DNA"/>
</dbReference>
<evidence type="ECO:0000256" key="1">
    <source>
        <dbReference type="SAM" id="MobiDB-lite"/>
    </source>
</evidence>
<name>A0A5N6LUX4_9ASTR</name>
<accession>A0A5N6LUX4</accession>
<evidence type="ECO:0000313" key="2">
    <source>
        <dbReference type="EMBL" id="KAD2805379.1"/>
    </source>
</evidence>
<organism evidence="2 3">
    <name type="scientific">Mikania micrantha</name>
    <name type="common">bitter vine</name>
    <dbReference type="NCBI Taxonomy" id="192012"/>
    <lineage>
        <taxon>Eukaryota</taxon>
        <taxon>Viridiplantae</taxon>
        <taxon>Streptophyta</taxon>
        <taxon>Embryophyta</taxon>
        <taxon>Tracheophyta</taxon>
        <taxon>Spermatophyta</taxon>
        <taxon>Magnoliopsida</taxon>
        <taxon>eudicotyledons</taxon>
        <taxon>Gunneridae</taxon>
        <taxon>Pentapetalae</taxon>
        <taxon>asterids</taxon>
        <taxon>campanulids</taxon>
        <taxon>Asterales</taxon>
        <taxon>Asteraceae</taxon>
        <taxon>Asteroideae</taxon>
        <taxon>Heliantheae alliance</taxon>
        <taxon>Eupatorieae</taxon>
        <taxon>Mikania</taxon>
    </lineage>
</organism>
<reference evidence="2 3" key="1">
    <citation type="submission" date="2019-05" db="EMBL/GenBank/DDBJ databases">
        <title>Mikania micrantha, genome provides insights into the molecular mechanism of rapid growth.</title>
        <authorList>
            <person name="Liu B."/>
        </authorList>
    </citation>
    <scope>NUCLEOTIDE SEQUENCE [LARGE SCALE GENOMIC DNA]</scope>
    <source>
        <strain evidence="2">NLD-2019</strain>
        <tissue evidence="2">Leaf</tissue>
    </source>
</reference>
<dbReference type="Proteomes" id="UP000326396">
    <property type="component" value="Linkage Group LG8"/>
</dbReference>
<comment type="caution">
    <text evidence="2">The sequence shown here is derived from an EMBL/GenBank/DDBJ whole genome shotgun (WGS) entry which is preliminary data.</text>
</comment>
<feature type="region of interest" description="Disordered" evidence="1">
    <location>
        <begin position="74"/>
        <end position="114"/>
    </location>
</feature>
<sequence>MELYSDSDEGDGIDISGCDGATGYDIFRVMLSEIGSKMMISMFSEWHFGSKVCSISGHFDETEDREERIARYSRETKNGHAFTRIEPSDSGKQDFNREDNQAGSFADRGKAPMQ</sequence>
<evidence type="ECO:0000313" key="3">
    <source>
        <dbReference type="Proteomes" id="UP000326396"/>
    </source>
</evidence>
<dbReference type="AlphaFoldDB" id="A0A5N6LUX4"/>
<feature type="compositionally biased region" description="Basic and acidic residues" evidence="1">
    <location>
        <begin position="86"/>
        <end position="100"/>
    </location>
</feature>
<proteinExistence type="predicted"/>
<keyword evidence="3" id="KW-1185">Reference proteome</keyword>
<gene>
    <name evidence="2" type="ORF">E3N88_38756</name>
</gene>
<protein>
    <submittedName>
        <fullName evidence="2">Uncharacterized protein</fullName>
    </submittedName>
</protein>